<dbReference type="Proteomes" id="UP000638462">
    <property type="component" value="Unassembled WGS sequence"/>
</dbReference>
<comment type="caution">
    <text evidence="1">The sequence shown here is derived from an EMBL/GenBank/DDBJ whole genome shotgun (WGS) entry which is preliminary data.</text>
</comment>
<proteinExistence type="predicted"/>
<evidence type="ECO:0000313" key="1">
    <source>
        <dbReference type="EMBL" id="GGF14169.1"/>
    </source>
</evidence>
<reference evidence="2" key="1">
    <citation type="journal article" date="2019" name="Int. J. Syst. Evol. Microbiol.">
        <title>The Global Catalogue of Microorganisms (GCM) 10K type strain sequencing project: providing services to taxonomists for standard genome sequencing and annotation.</title>
        <authorList>
            <consortium name="The Broad Institute Genomics Platform"/>
            <consortium name="The Broad Institute Genome Sequencing Center for Infectious Disease"/>
            <person name="Wu L."/>
            <person name="Ma J."/>
        </authorList>
    </citation>
    <scope>NUCLEOTIDE SEQUENCE [LARGE SCALE GENOMIC DNA]</scope>
    <source>
        <strain evidence="2">CGMCC 1.15394</strain>
    </source>
</reference>
<evidence type="ECO:0000313" key="2">
    <source>
        <dbReference type="Proteomes" id="UP000638462"/>
    </source>
</evidence>
<keyword evidence="2" id="KW-1185">Reference proteome</keyword>
<dbReference type="EMBL" id="BMIT01000033">
    <property type="protein sequence ID" value="GGF14169.1"/>
    <property type="molecule type" value="Genomic_DNA"/>
</dbReference>
<gene>
    <name evidence="1" type="ORF">GCM10008027_43690</name>
</gene>
<accession>A0ABQ1UBM4</accession>
<organism evidence="1 2">
    <name type="scientific">Pseudoalteromonas gelatinilytica</name>
    <dbReference type="NCBI Taxonomy" id="1703256"/>
    <lineage>
        <taxon>Bacteria</taxon>
        <taxon>Pseudomonadati</taxon>
        <taxon>Pseudomonadota</taxon>
        <taxon>Gammaproteobacteria</taxon>
        <taxon>Alteromonadales</taxon>
        <taxon>Pseudoalteromonadaceae</taxon>
        <taxon>Pseudoalteromonas</taxon>
    </lineage>
</organism>
<protein>
    <submittedName>
        <fullName evidence="1">Uncharacterized protein</fullName>
    </submittedName>
</protein>
<name>A0ABQ1UBM4_9GAMM</name>
<sequence>MASTKTVTKLMLEKGEFYKTQSLGKALLISEYKSAFLYNMRTSNKYKTVDTGVPNRTVKVVSIVENLA</sequence>